<dbReference type="Pfam" id="PF01676">
    <property type="entry name" value="Metalloenzyme"/>
    <property type="match status" value="1"/>
</dbReference>
<dbReference type="CDD" id="cd16011">
    <property type="entry name" value="iPGM_like"/>
    <property type="match status" value="1"/>
</dbReference>
<dbReference type="eggNOG" id="COG3635">
    <property type="taxonomic scope" value="Bacteria"/>
</dbReference>
<dbReference type="Pfam" id="PF10143">
    <property type="entry name" value="PhosphMutase"/>
    <property type="match status" value="1"/>
</dbReference>
<keyword evidence="8" id="KW-1185">Reference proteome</keyword>
<protein>
    <submittedName>
        <fullName evidence="7">Phosphoglycerate mutase</fullName>
        <ecNumber evidence="7">5.4.2.-</ecNumber>
    </submittedName>
</protein>
<comment type="similarity">
    <text evidence="4">Belongs to the BPG-independent phosphoglycerate mutase family. A-PGAM subfamily.</text>
</comment>
<dbReference type="PIRSF" id="PIRSF006392">
    <property type="entry name" value="IPGAM_arch"/>
    <property type="match status" value="1"/>
</dbReference>
<dbReference type="GO" id="GO:0006096">
    <property type="term" value="P:glycolytic process"/>
    <property type="evidence" value="ECO:0007669"/>
    <property type="project" value="UniProtKB-KW"/>
</dbReference>
<evidence type="ECO:0000256" key="2">
    <source>
        <dbReference type="ARBA" id="ARBA00002315"/>
    </source>
</evidence>
<dbReference type="NCBIfam" id="NF003160">
    <property type="entry name" value="PRK04135.1"/>
    <property type="match status" value="1"/>
</dbReference>
<keyword evidence="7" id="KW-0413">Isomerase</keyword>
<dbReference type="Proteomes" id="UP000005868">
    <property type="component" value="Chromosome"/>
</dbReference>
<name>G7V9K1_THELD</name>
<dbReference type="GO" id="GO:0004619">
    <property type="term" value="F:phosphoglycerate mutase activity"/>
    <property type="evidence" value="ECO:0007669"/>
    <property type="project" value="UniProtKB-EC"/>
</dbReference>
<evidence type="ECO:0000256" key="5">
    <source>
        <dbReference type="ARBA" id="ARBA00023152"/>
    </source>
</evidence>
<dbReference type="HOGENOM" id="CLU_034906_2_0_0"/>
<dbReference type="InterPro" id="IPR017850">
    <property type="entry name" value="Alkaline_phosphatase_core_sf"/>
</dbReference>
<comment type="function">
    <text evidence="2">Catalyzes the interconversion of 2-phosphoglycerate and 3-phosphoglycerate.</text>
</comment>
<dbReference type="EC" id="5.4.2.-" evidence="7"/>
<comment type="catalytic activity">
    <reaction evidence="1">
        <text>(2R)-2-phosphoglycerate = (2R)-3-phosphoglycerate</text>
        <dbReference type="Rhea" id="RHEA:15901"/>
        <dbReference type="ChEBI" id="CHEBI:58272"/>
        <dbReference type="ChEBI" id="CHEBI:58289"/>
        <dbReference type="EC" id="5.4.2.12"/>
    </reaction>
</comment>
<sequence>MLNKRMEILKQLATEAPTKIVMLVIDGLGGLPDKDGMTELERAFTPNLDEIASRGETGLLEMVDVGITPGSGPGHLALFGYDPVEFTVGRGILEVLGTGGKVSRGDVCARGNFATWGVQDVILDRRAGRIETDKSRELVERLSEAIKEIDGVRITYYPGLEHRFSVVFSGDGLCDCVSDADPQKDGASMRWAEPLSEEGSKMADIVNKFIREARNVLDGEPKANGCLLRGFSGVPDIPHLGELYKIKPLGLASYPMYRGLASLVGMDVLEVENNPIKLIEELQARWDAYDFFYLHVKHGDSRGEDGDTLGKIKVIEEVDKVMPLLMELSPDVLVVTGDHSTPSRMKGHSWHPSPLVLLSPYVRPDGISTFGERDCARGSLGIIPAWKLMGLLLAHGRRLKKFGA</sequence>
<gene>
    <name evidence="7" type="ordered locus">Tlie_0818</name>
</gene>
<evidence type="ECO:0000259" key="6">
    <source>
        <dbReference type="Pfam" id="PF01676"/>
    </source>
</evidence>
<proteinExistence type="inferred from homology"/>
<evidence type="ECO:0000256" key="1">
    <source>
        <dbReference type="ARBA" id="ARBA00000370"/>
    </source>
</evidence>
<keyword evidence="5" id="KW-0324">Glycolysis</keyword>
<dbReference type="PANTHER" id="PTHR31209">
    <property type="entry name" value="COFACTOR-INDEPENDENT PHOSPHOGLYCERATE MUTASE"/>
    <property type="match status" value="1"/>
</dbReference>
<dbReference type="AlphaFoldDB" id="G7V9K1"/>
<organism evidence="7 8">
    <name type="scientific">Thermovirga lienii (strain ATCC BAA-1197 / DSM 17291 / Cas60314)</name>
    <dbReference type="NCBI Taxonomy" id="580340"/>
    <lineage>
        <taxon>Bacteria</taxon>
        <taxon>Thermotogati</taxon>
        <taxon>Synergistota</taxon>
        <taxon>Synergistia</taxon>
        <taxon>Synergistales</taxon>
        <taxon>Thermovirgaceae</taxon>
        <taxon>Thermovirga</taxon>
    </lineage>
</organism>
<evidence type="ECO:0000256" key="4">
    <source>
        <dbReference type="ARBA" id="ARBA00005524"/>
    </source>
</evidence>
<feature type="domain" description="Metalloenzyme" evidence="6">
    <location>
        <begin position="19"/>
        <end position="393"/>
    </location>
</feature>
<dbReference type="EMBL" id="CP003096">
    <property type="protein sequence ID" value="AER66551.1"/>
    <property type="molecule type" value="Genomic_DNA"/>
</dbReference>
<dbReference type="PANTHER" id="PTHR31209:SF0">
    <property type="entry name" value="METALLOENZYME DOMAIN-CONTAINING PROTEIN"/>
    <property type="match status" value="1"/>
</dbReference>
<dbReference type="InterPro" id="IPR006124">
    <property type="entry name" value="Metalloenzyme"/>
</dbReference>
<dbReference type="Gene3D" id="3.40.720.10">
    <property type="entry name" value="Alkaline Phosphatase, subunit A"/>
    <property type="match status" value="2"/>
</dbReference>
<evidence type="ECO:0000256" key="3">
    <source>
        <dbReference type="ARBA" id="ARBA00004921"/>
    </source>
</evidence>
<comment type="pathway">
    <text evidence="3">Carbohydrate degradation.</text>
</comment>
<reference evidence="8" key="1">
    <citation type="submission" date="2011-10" db="EMBL/GenBank/DDBJ databases">
        <title>The complete genome of chromosome of Thermovirga lienii DSM 17291.</title>
        <authorList>
            <consortium name="US DOE Joint Genome Institute (JGI-PGF)"/>
            <person name="Lucas S."/>
            <person name="Copeland A."/>
            <person name="Lapidus A."/>
            <person name="Glavina del Rio T."/>
            <person name="Dalin E."/>
            <person name="Tice H."/>
            <person name="Bruce D."/>
            <person name="Goodwin L."/>
            <person name="Pitluck S."/>
            <person name="Peters L."/>
            <person name="Mikhailova N."/>
            <person name="Saunders E."/>
            <person name="Kyrpides N."/>
            <person name="Mavromatis K."/>
            <person name="Ivanova N."/>
            <person name="Last F.I."/>
            <person name="Brettin T."/>
            <person name="Detter J.C."/>
            <person name="Han C."/>
            <person name="Larimer F."/>
            <person name="Land M."/>
            <person name="Hauser L."/>
            <person name="Markowitz V."/>
            <person name="Cheng J.-F."/>
            <person name="Hugenholtz P."/>
            <person name="Woyke T."/>
            <person name="Wu D."/>
            <person name="Spring S."/>
            <person name="Schroeder M."/>
            <person name="Brambilla E.-M."/>
            <person name="Klenk H.-P."/>
            <person name="Eisen J.A."/>
        </authorList>
    </citation>
    <scope>NUCLEOTIDE SEQUENCE [LARGE SCALE GENOMIC DNA]</scope>
    <source>
        <strain evidence="8">ATCC BAA-1197 / DSM 17291 / Cas60314</strain>
    </source>
</reference>
<evidence type="ECO:0000313" key="8">
    <source>
        <dbReference type="Proteomes" id="UP000005868"/>
    </source>
</evidence>
<dbReference type="InterPro" id="IPR004456">
    <property type="entry name" value="Pglycerate_mutase_ApgM"/>
</dbReference>
<dbReference type="NCBIfam" id="TIGR00306">
    <property type="entry name" value="apgM"/>
    <property type="match status" value="1"/>
</dbReference>
<evidence type="ECO:0000313" key="7">
    <source>
        <dbReference type="EMBL" id="AER66551.1"/>
    </source>
</evidence>
<dbReference type="GO" id="GO:0046872">
    <property type="term" value="F:metal ion binding"/>
    <property type="evidence" value="ECO:0007669"/>
    <property type="project" value="InterPro"/>
</dbReference>
<accession>G7V9K1</accession>
<dbReference type="STRING" id="580340.Tlie_0818"/>
<reference evidence="7 8" key="2">
    <citation type="journal article" date="2012" name="Stand. Genomic Sci.">
        <title>Genome sequence of the moderately thermophilic, amino-acid-degrading and sulfur-reducing bacterium Thermovirga lienii type strain (Cas60314(T)).</title>
        <authorList>
            <person name="Goker M."/>
            <person name="Saunders E."/>
            <person name="Lapidus A."/>
            <person name="Nolan M."/>
            <person name="Lucas S."/>
            <person name="Hammon N."/>
            <person name="Deshpande S."/>
            <person name="Cheng J.F."/>
            <person name="Han C."/>
            <person name="Tapia R."/>
            <person name="Goodwin L.A."/>
            <person name="Pitluck S."/>
            <person name="Liolios K."/>
            <person name="Mavromatis K."/>
            <person name="Pagani I."/>
            <person name="Ivanova N."/>
            <person name="Mikhailova N."/>
            <person name="Pati A."/>
            <person name="Chen A."/>
            <person name="Palaniappan K."/>
            <person name="Land M."/>
            <person name="Chang Y.J."/>
            <person name="Jeffries C.D."/>
            <person name="Brambilla E.M."/>
            <person name="Rohde M."/>
            <person name="Spring S."/>
            <person name="Detter J.C."/>
            <person name="Woyke T."/>
            <person name="Bristow J."/>
            <person name="Eisen J.A."/>
            <person name="Markowitz V."/>
            <person name="Hugenholtz P."/>
            <person name="Kyrpides N.C."/>
            <person name="Klenk H.P."/>
        </authorList>
    </citation>
    <scope>NUCLEOTIDE SEQUENCE [LARGE SCALE GENOMIC DNA]</scope>
    <source>
        <strain evidence="8">ATCC BAA-1197 / DSM 17291 / Cas60314</strain>
    </source>
</reference>
<dbReference type="KEGG" id="tli:Tlie_0818"/>
<dbReference type="SUPFAM" id="SSF53649">
    <property type="entry name" value="Alkaline phosphatase-like"/>
    <property type="match status" value="1"/>
</dbReference>